<name>A0A2R3QPK2_ECTME</name>
<accession>A0A2R3QPK2</accession>
<dbReference type="EMBL" id="CP027657">
    <property type="protein sequence ID" value="AVO53648.1"/>
    <property type="molecule type" value="Genomic_DNA"/>
</dbReference>
<sequence>MSGKITGIATIRIDGREFPTEKGATLNPGGVKRTTRMAGNRVHYNEEAVAPTLQCSVLHTDEIDLIDLNAITNATVLVECDNGQDYLLTGAFVTETAELTTAEGKVRLNLAAHRCERI</sequence>
<proteinExistence type="predicted"/>
<dbReference type="InterPro" id="IPR019596">
    <property type="entry name" value="Phage_Mu_GpM_tail_tub"/>
</dbReference>
<gene>
    <name evidence="1" type="ORF">C7A17_13000</name>
</gene>
<evidence type="ECO:0000313" key="2">
    <source>
        <dbReference type="Proteomes" id="UP000238327"/>
    </source>
</evidence>
<dbReference type="AlphaFoldDB" id="A0A2R3QPK2"/>
<dbReference type="Pfam" id="PF10618">
    <property type="entry name" value="Tail_tube"/>
    <property type="match status" value="1"/>
</dbReference>
<organism evidence="1 2">
    <name type="scientific">Ectopseudomonas mendocina</name>
    <name type="common">Pseudomonas mendocina</name>
    <dbReference type="NCBI Taxonomy" id="300"/>
    <lineage>
        <taxon>Bacteria</taxon>
        <taxon>Pseudomonadati</taxon>
        <taxon>Pseudomonadota</taxon>
        <taxon>Gammaproteobacteria</taxon>
        <taxon>Pseudomonadales</taxon>
        <taxon>Pseudomonadaceae</taxon>
        <taxon>Ectopseudomonas</taxon>
    </lineage>
</organism>
<protein>
    <submittedName>
        <fullName evidence="1">Phage tail protein</fullName>
    </submittedName>
</protein>
<dbReference type="RefSeq" id="WP_106738432.1">
    <property type="nucleotide sequence ID" value="NZ_CP027657.1"/>
</dbReference>
<evidence type="ECO:0000313" key="1">
    <source>
        <dbReference type="EMBL" id="AVO53648.1"/>
    </source>
</evidence>
<dbReference type="Proteomes" id="UP000238327">
    <property type="component" value="Chromosome"/>
</dbReference>
<reference evidence="1 2" key="1">
    <citation type="submission" date="2018-03" db="EMBL/GenBank/DDBJ databases">
        <title>Complete genome sequence and methylome analysis of Pseudomonas mendocina NEB 698.</title>
        <authorList>
            <person name="Morgan R.D."/>
        </authorList>
    </citation>
    <scope>NUCLEOTIDE SEQUENCE [LARGE SCALE GENOMIC DNA]</scope>
    <source>
        <strain evidence="1 2">NEB698</strain>
    </source>
</reference>
<dbReference type="OrthoDB" id="6399698at2"/>